<keyword evidence="3" id="KW-0670">Pyruvate</keyword>
<keyword evidence="3" id="KW-0418">Kinase</keyword>
<dbReference type="SUPFAM" id="SSF56059">
    <property type="entry name" value="Glutathione synthetase ATP-binding domain-like"/>
    <property type="match status" value="1"/>
</dbReference>
<dbReference type="PANTHER" id="PTHR43615:SF1">
    <property type="entry name" value="PPDK_N DOMAIN-CONTAINING PROTEIN"/>
    <property type="match status" value="1"/>
</dbReference>
<dbReference type="Pfam" id="PF01326">
    <property type="entry name" value="PPDK_N"/>
    <property type="match status" value="1"/>
</dbReference>
<dbReference type="Gene3D" id="3.30.470.20">
    <property type="entry name" value="ATP-grasp fold, B domain"/>
    <property type="match status" value="1"/>
</dbReference>
<dbReference type="InterPro" id="IPR036637">
    <property type="entry name" value="Phosphohistidine_dom_sf"/>
</dbReference>
<keyword evidence="4" id="KW-1185">Reference proteome</keyword>
<evidence type="ECO:0000313" key="4">
    <source>
        <dbReference type="Proteomes" id="UP000627538"/>
    </source>
</evidence>
<dbReference type="SUPFAM" id="SSF52009">
    <property type="entry name" value="Phosphohistidine domain"/>
    <property type="match status" value="1"/>
</dbReference>
<sequence>MPSRILSFTDSTLATAGGKAANLGRLVAGEFRVPDGFVIAADAYRDAVAGLDLAALLASDKTAHIRDLVESQPLPADLLVALRDRMSTWGDGVAVAVRSSATAEDLPEASFAGQQDTFLGVCGVEAVADAVRRCWGSLWTERAVTYRERNSISHDDVAIAVIVQRLVDAEIAGVMFTADPVTGADETIINASWGLGESVVSGLVTPDEYRVASGKISVRVGAKESRLDRVGTDVVRTSDPRCADAQCLSEEQVRELDDVGHQIHDHFGMPMDIEWAIDDDGLWILQARPITTIAGETVATQRDAQPTHKHSRLSRAFHHDLIEHYPSPFPLDLLAITRVHEQLQFGMEQVGVRSTPIADLITMDADGVITVDYPAVRFTPRLLRLLRYPSPDPGGWPEVERGYRDRLRAIGSSPADAPTSAIIEALRQTLDLVDEIARARFLDYLGPAMLLATRLGAMLRLARRPDLSPYDLLGDLDYTTAVIDRELRRLAALPPGAETEKQIQQFLAEYGARTPKMYLPFSQRSWREDPELFAQTLAAARRQSAAPRTGSSHDEVVASVTRRLPRFARRRFLRMVERWRAGHVAREASLYLIEETYVHARALMDLLAERLVDSGHLAHRDGAKMLAFDEIVDALNGKLAADEMRRRVAARTQARPRVVAAWWQHNADASEDGSTLSGVAGSPGLVTASARIIISPDDFNRLQPGDILVCQYTDPTWTPLFGLAAGVVADTGGQLSHAAIVAREYGIPAVMGTRTATSRIADGQTITVDGTKGTVLLG</sequence>
<accession>A0A8I0GAT7</accession>
<dbReference type="RefSeq" id="WP_191071434.1">
    <property type="nucleotide sequence ID" value="NZ_JACRUO010000001.1"/>
</dbReference>
<dbReference type="GO" id="GO:0005524">
    <property type="term" value="F:ATP binding"/>
    <property type="evidence" value="ECO:0007669"/>
    <property type="project" value="InterPro"/>
</dbReference>
<reference evidence="3 4" key="1">
    <citation type="submission" date="2020-08" db="EMBL/GenBank/DDBJ databases">
        <title>Winkia gen. nov., sp. nov., isolated from faeces of the Anser albifrons in China.</title>
        <authorList>
            <person name="Liu Q."/>
        </authorList>
    </citation>
    <scope>NUCLEOTIDE SEQUENCE [LARGE SCALE GENOMIC DNA]</scope>
    <source>
        <strain evidence="3 4">C62</strain>
    </source>
</reference>
<keyword evidence="3" id="KW-0808">Transferase</keyword>
<feature type="domain" description="Pyruvate phosphate dikinase AMP/ATP-binding" evidence="2">
    <location>
        <begin position="15"/>
        <end position="304"/>
    </location>
</feature>
<dbReference type="GO" id="GO:0016301">
    <property type="term" value="F:kinase activity"/>
    <property type="evidence" value="ECO:0007669"/>
    <property type="project" value="UniProtKB-KW"/>
</dbReference>
<evidence type="ECO:0000259" key="1">
    <source>
        <dbReference type="Pfam" id="PF00391"/>
    </source>
</evidence>
<dbReference type="PANTHER" id="PTHR43615">
    <property type="entry name" value="PHOSPHOENOLPYRUVATE SYNTHASE-RELATED"/>
    <property type="match status" value="1"/>
</dbReference>
<evidence type="ECO:0000313" key="3">
    <source>
        <dbReference type="EMBL" id="MBD3689383.1"/>
    </source>
</evidence>
<dbReference type="InterPro" id="IPR008279">
    <property type="entry name" value="PEP-util_enz_mobile_dom"/>
</dbReference>
<dbReference type="Gene3D" id="3.50.30.10">
    <property type="entry name" value="Phosphohistidine domain"/>
    <property type="match status" value="1"/>
</dbReference>
<comment type="caution">
    <text evidence="3">The sequence shown here is derived from an EMBL/GenBank/DDBJ whole genome shotgun (WGS) entry which is preliminary data.</text>
</comment>
<dbReference type="InterPro" id="IPR051549">
    <property type="entry name" value="PEP_Utilizing_Enz"/>
</dbReference>
<dbReference type="EMBL" id="JACRUO010000001">
    <property type="protein sequence ID" value="MBD3689383.1"/>
    <property type="molecule type" value="Genomic_DNA"/>
</dbReference>
<organism evidence="3 4">
    <name type="scientific">Nanchangia anserum</name>
    <dbReference type="NCBI Taxonomy" id="2692125"/>
    <lineage>
        <taxon>Bacteria</taxon>
        <taxon>Bacillati</taxon>
        <taxon>Actinomycetota</taxon>
        <taxon>Actinomycetes</taxon>
        <taxon>Actinomycetales</taxon>
        <taxon>Actinomycetaceae</taxon>
        <taxon>Nanchangia</taxon>
    </lineage>
</organism>
<dbReference type="InterPro" id="IPR002192">
    <property type="entry name" value="PPDK_AMP/ATP-bd"/>
</dbReference>
<name>A0A8I0GAT7_9ACTO</name>
<dbReference type="Proteomes" id="UP000627538">
    <property type="component" value="Unassembled WGS sequence"/>
</dbReference>
<dbReference type="AlphaFoldDB" id="A0A8I0GAT7"/>
<proteinExistence type="predicted"/>
<feature type="domain" description="PEP-utilising enzyme mobile" evidence="1">
    <location>
        <begin position="703"/>
        <end position="773"/>
    </location>
</feature>
<evidence type="ECO:0000259" key="2">
    <source>
        <dbReference type="Pfam" id="PF01326"/>
    </source>
</evidence>
<gene>
    <name evidence="3" type="ORF">H8R10_03950</name>
</gene>
<protein>
    <submittedName>
        <fullName evidence="3">Pyruvate, water dikinase</fullName>
    </submittedName>
</protein>
<dbReference type="InterPro" id="IPR013815">
    <property type="entry name" value="ATP_grasp_subdomain_1"/>
</dbReference>
<dbReference type="Gene3D" id="3.30.1490.20">
    <property type="entry name" value="ATP-grasp fold, A domain"/>
    <property type="match status" value="1"/>
</dbReference>
<dbReference type="Pfam" id="PF00391">
    <property type="entry name" value="PEP-utilizers"/>
    <property type="match status" value="1"/>
</dbReference>